<sequence length="1002" mass="113672">MAQFDAISQRQQLDRASTSKTDSPEYPQQSSVSAALEQLRTLCYNNTQGRNRSELALNHPMPCYKYEPLDLSKRSIRLVRLLKGKSTDDIVCEIFHTWLFQEGGPIPYEALSYTWGSIERKANITVNSFSLPITENLHEALRHLRIGAEDRILWVDAICIDQDNVNERGHQVQLMREIYQHAEQVLIWLGQGTDATDFWMDTIQEVHRQTINFPGDWRHSAETTWPIRRQILFKQIYSSAPEFPGLEVFWQKPWWRRVWVLQEIANARAAMIVCGNKSVSAKTFALIPSIVGEQLEPHCQAVLDIMPGFSRAKSWWTEKRDLHTLLAKFGSSQATDQRDKVYALLGISSDAADTDILQVDYSKSFTQVLRDTVSFLLFREILDHSLYRFPAWSLFDIAQDLNKLRRDLFDWAVVEGQIFMLHQLRHNHNIKFEDRPKHVFQHSATRGQELFRQAIAKGDEEVVRNLLAQGYITINSNDSREQAPLHLAAKVGQTGVMKLLLADEDIEINCRDRNDQTPLSVAVQTDSLGVIPLLLANNKVDTNSKDHNGSTPLAIAVERGHLMAAELLLANKNVDVNIKDSRGQTPLIVATGNGHEAIVQALLSHENINLLCRDADGQRPLSIALLHNHRQIARLLISEMEKRLGCQHPSIVNSVRRIGSMYESQGRVDAAEKLYLWALAPSDQQWATNHYNQLQPEFQSMLGLVHDLADLSAYHYGLQRAERMYVWGLQAYQRLLGSKHSSTLRMINELKTLGDAHRDQGNLEATERIYLGVLVRFEQPFGPSHILVSDMLNELGALGNLYKRQGKLEQAGRIYTLVLGRFGHIFGPQHPSTLETASNLGNLYRLQGRHTESQNCLRGALTGFEQVLGQRHPATLHAMNNLGNLYADRGDLEKAEEVYLRVLKGYDETPQANLLAASNTLRNLGLLYRDMGKKEDACIMFQRAWLGRETILGPEHPETIAVKAELEKVKSAQDQPREASLLAANLPPHRPNKQPLHNLPDL</sequence>
<dbReference type="PROSITE" id="PS50005">
    <property type="entry name" value="TPR"/>
    <property type="match status" value="1"/>
</dbReference>
<proteinExistence type="predicted"/>
<dbReference type="InterPro" id="IPR036770">
    <property type="entry name" value="Ankyrin_rpt-contain_sf"/>
</dbReference>
<dbReference type="SUPFAM" id="SSF48403">
    <property type="entry name" value="Ankyrin repeat"/>
    <property type="match status" value="1"/>
</dbReference>
<reference evidence="5" key="1">
    <citation type="submission" date="2022-10" db="EMBL/GenBank/DDBJ databases">
        <title>Culturing micro-colonial fungi from biological soil crusts in the Mojave desert and describing Neophaeococcomyces mojavensis, and introducing the new genera and species Taxawa tesnikishii.</title>
        <authorList>
            <person name="Kurbessoian T."/>
            <person name="Stajich J.E."/>
        </authorList>
    </citation>
    <scope>NUCLEOTIDE SEQUENCE</scope>
    <source>
        <strain evidence="5">TK_41</strain>
    </source>
</reference>
<dbReference type="Proteomes" id="UP001172673">
    <property type="component" value="Unassembled WGS sequence"/>
</dbReference>
<dbReference type="Pfam" id="PF12796">
    <property type="entry name" value="Ank_2"/>
    <property type="match status" value="1"/>
</dbReference>
<dbReference type="InterPro" id="IPR019734">
    <property type="entry name" value="TPR_rpt"/>
</dbReference>
<dbReference type="PANTHER" id="PTHR24148">
    <property type="entry name" value="ANKYRIN REPEAT DOMAIN-CONTAINING PROTEIN 39 HOMOLOG-RELATED"/>
    <property type="match status" value="1"/>
</dbReference>
<dbReference type="Gene3D" id="1.25.40.20">
    <property type="entry name" value="Ankyrin repeat-containing domain"/>
    <property type="match status" value="1"/>
</dbReference>
<keyword evidence="2" id="KW-0802">TPR repeat</keyword>
<dbReference type="Gene3D" id="1.25.40.10">
    <property type="entry name" value="Tetratricopeptide repeat domain"/>
    <property type="match status" value="2"/>
</dbReference>
<dbReference type="Pfam" id="PF13374">
    <property type="entry name" value="TPR_10"/>
    <property type="match status" value="1"/>
</dbReference>
<name>A0AA39CDK5_9EURO</name>
<feature type="region of interest" description="Disordered" evidence="3">
    <location>
        <begin position="1"/>
        <end position="31"/>
    </location>
</feature>
<dbReference type="EMBL" id="JAPDRK010000019">
    <property type="protein sequence ID" value="KAJ9604371.1"/>
    <property type="molecule type" value="Genomic_DNA"/>
</dbReference>
<dbReference type="InterPro" id="IPR002110">
    <property type="entry name" value="Ankyrin_rpt"/>
</dbReference>
<feature type="repeat" description="ANK" evidence="1">
    <location>
        <begin position="548"/>
        <end position="581"/>
    </location>
</feature>
<comment type="caution">
    <text evidence="5">The sequence shown here is derived from an EMBL/GenBank/DDBJ whole genome shotgun (WGS) entry which is preliminary data.</text>
</comment>
<protein>
    <recommendedName>
        <fullName evidence="4">Heterokaryon incompatibility domain-containing protein</fullName>
    </recommendedName>
</protein>
<dbReference type="InterPro" id="IPR052895">
    <property type="entry name" value="HetReg/Transcr_Mod"/>
</dbReference>
<keyword evidence="1" id="KW-0040">ANK repeat</keyword>
<dbReference type="InterPro" id="IPR010730">
    <property type="entry name" value="HET"/>
</dbReference>
<organism evidence="5 6">
    <name type="scientific">Cladophialophora chaetospira</name>
    <dbReference type="NCBI Taxonomy" id="386627"/>
    <lineage>
        <taxon>Eukaryota</taxon>
        <taxon>Fungi</taxon>
        <taxon>Dikarya</taxon>
        <taxon>Ascomycota</taxon>
        <taxon>Pezizomycotina</taxon>
        <taxon>Eurotiomycetes</taxon>
        <taxon>Chaetothyriomycetidae</taxon>
        <taxon>Chaetothyriales</taxon>
        <taxon>Herpotrichiellaceae</taxon>
        <taxon>Cladophialophora</taxon>
    </lineage>
</organism>
<evidence type="ECO:0000256" key="2">
    <source>
        <dbReference type="PROSITE-ProRule" id="PRU00339"/>
    </source>
</evidence>
<dbReference type="SUPFAM" id="SSF48452">
    <property type="entry name" value="TPR-like"/>
    <property type="match status" value="1"/>
</dbReference>
<evidence type="ECO:0000256" key="3">
    <source>
        <dbReference type="SAM" id="MobiDB-lite"/>
    </source>
</evidence>
<evidence type="ECO:0000313" key="5">
    <source>
        <dbReference type="EMBL" id="KAJ9604371.1"/>
    </source>
</evidence>
<evidence type="ECO:0000256" key="1">
    <source>
        <dbReference type="PROSITE-ProRule" id="PRU00023"/>
    </source>
</evidence>
<dbReference type="AlphaFoldDB" id="A0AA39CDK5"/>
<gene>
    <name evidence="5" type="ORF">H2200_011205</name>
</gene>
<dbReference type="Pfam" id="PF06985">
    <property type="entry name" value="HET"/>
    <property type="match status" value="1"/>
</dbReference>
<dbReference type="PROSITE" id="PS50297">
    <property type="entry name" value="ANK_REP_REGION"/>
    <property type="match status" value="1"/>
</dbReference>
<feature type="domain" description="Heterokaryon incompatibility" evidence="4">
    <location>
        <begin position="108"/>
        <end position="263"/>
    </location>
</feature>
<evidence type="ECO:0000313" key="6">
    <source>
        <dbReference type="Proteomes" id="UP001172673"/>
    </source>
</evidence>
<dbReference type="SMART" id="SM00028">
    <property type="entry name" value="TPR"/>
    <property type="match status" value="5"/>
</dbReference>
<keyword evidence="6" id="KW-1185">Reference proteome</keyword>
<dbReference type="Pfam" id="PF13176">
    <property type="entry name" value="TPR_7"/>
    <property type="match status" value="1"/>
</dbReference>
<dbReference type="PROSITE" id="PS50088">
    <property type="entry name" value="ANK_REPEAT"/>
    <property type="match status" value="1"/>
</dbReference>
<dbReference type="Pfam" id="PF13857">
    <property type="entry name" value="Ank_5"/>
    <property type="match status" value="1"/>
</dbReference>
<dbReference type="PANTHER" id="PTHR24148:SF78">
    <property type="entry name" value="HETEROKARYON INCOMPATIBILITY DOMAIN-CONTAINING PROTEIN"/>
    <property type="match status" value="1"/>
</dbReference>
<evidence type="ECO:0000259" key="4">
    <source>
        <dbReference type="Pfam" id="PF06985"/>
    </source>
</evidence>
<accession>A0AA39CDK5</accession>
<feature type="region of interest" description="Disordered" evidence="3">
    <location>
        <begin position="968"/>
        <end position="1002"/>
    </location>
</feature>
<dbReference type="Pfam" id="PF13424">
    <property type="entry name" value="TPR_12"/>
    <property type="match status" value="1"/>
</dbReference>
<feature type="repeat" description="TPR" evidence="2">
    <location>
        <begin position="876"/>
        <end position="909"/>
    </location>
</feature>
<dbReference type="SMART" id="SM00248">
    <property type="entry name" value="ANK"/>
    <property type="match status" value="6"/>
</dbReference>
<dbReference type="InterPro" id="IPR011990">
    <property type="entry name" value="TPR-like_helical_dom_sf"/>
</dbReference>
<feature type="compositionally biased region" description="Basic and acidic residues" evidence="3">
    <location>
        <begin position="968"/>
        <end position="977"/>
    </location>
</feature>